<reference evidence="4" key="1">
    <citation type="submission" date="2012-11" db="EMBL/GenBank/DDBJ databases">
        <title>Dependencies among metagenomic species, viruses, plasmids and units of genetic variation.</title>
        <authorList>
            <person name="Nielsen H.B."/>
            <person name="Almeida M."/>
            <person name="Juncker A.S."/>
            <person name="Rasmussen S."/>
            <person name="Li J."/>
            <person name="Sunagawa S."/>
            <person name="Plichta D."/>
            <person name="Gautier L."/>
            <person name="Le Chatelier E."/>
            <person name="Peletier E."/>
            <person name="Bonde I."/>
            <person name="Nielsen T."/>
            <person name="Manichanh C."/>
            <person name="Arumugam M."/>
            <person name="Batto J."/>
            <person name="Santos M.B.Q.D."/>
            <person name="Blom N."/>
            <person name="Borruel N."/>
            <person name="Burgdorf K.S."/>
            <person name="Boumezbeur F."/>
            <person name="Casellas F."/>
            <person name="Dore J."/>
            <person name="Guarner F."/>
            <person name="Hansen T."/>
            <person name="Hildebrand F."/>
            <person name="Kaas R.S."/>
            <person name="Kennedy S."/>
            <person name="Kristiansen K."/>
            <person name="Kultima J.R."/>
            <person name="Leonard P."/>
            <person name="Levenez F."/>
            <person name="Lund O."/>
            <person name="Moumen B."/>
            <person name="Le Paslier D."/>
            <person name="Pons N."/>
            <person name="Pedersen O."/>
            <person name="Prifti E."/>
            <person name="Qin J."/>
            <person name="Raes J."/>
            <person name="Tap J."/>
            <person name="Tims S."/>
            <person name="Ussery D.W."/>
            <person name="Yamada T."/>
            <person name="MetaHit consortium"/>
            <person name="Renault P."/>
            <person name="Sicheritz-Ponten T."/>
            <person name="Bork P."/>
            <person name="Wang J."/>
            <person name="Brunak S."/>
            <person name="Ehrlich S.D."/>
        </authorList>
    </citation>
    <scope>NUCLEOTIDE SEQUENCE [LARGE SCALE GENOMIC DNA]</scope>
</reference>
<dbReference type="InterPro" id="IPR052063">
    <property type="entry name" value="Polysaccharide_Lyase_1"/>
</dbReference>
<comment type="caution">
    <text evidence="4">The sequence shown here is derived from an EMBL/GenBank/DDBJ whole genome shotgun (WGS) entry which is preliminary data.</text>
</comment>
<proteinExistence type="predicted"/>
<dbReference type="InterPro" id="IPR011050">
    <property type="entry name" value="Pectin_lyase_fold/virulence"/>
</dbReference>
<dbReference type="GO" id="GO:0016829">
    <property type="term" value="F:lyase activity"/>
    <property type="evidence" value="ECO:0007669"/>
    <property type="project" value="UniProtKB-KW"/>
</dbReference>
<dbReference type="PANTHER" id="PTHR42970">
    <property type="entry name" value="PECTATE LYASE C-RELATED"/>
    <property type="match status" value="1"/>
</dbReference>
<sequence length="469" mass="51296">MKSLSFLKLFLVSTLLTGNLYANEKGGVLAFPTAEGYGKYTIGGRGGKVYEVTNLNDSGEGSLRAAIEAKGPRTVVFRVSGTIDLKSALNIRNPYITIAGQTAPGDGICIKRYPLNISADEVIIRYIRIRLGDESTRSDDAISARYRKNIILDHISASWSIDETMSIYHCENVTIQWCMITESLSQSNHTKGSHGFGGIWGSNYSTYHHNLLAHHSSRNPRWASGGGFNDYRNNVLYNWGYNSSYGGEKHQVGNPKFSDITVNFVNNYYKPGPATDKGKVSYRIVNPGSRGEGDYGKWYVSGNVIEGNKDVSSDNWNGGVQVSGGDENLEKFKLDKPWDAMKINEQTPAEAYEAVLAGAGCCKPKRDAVDSRIIEEVRSGEATFEGDSFKKRGRMANSSLKSGIIDSPDDVGGWPVLKTAPAPADSDHDGMPDTWELNNGFNPNDPADGSKISSNGYTNLENYLNSLCL</sequence>
<evidence type="ECO:0000313" key="5">
    <source>
        <dbReference type="Proteomes" id="UP000018362"/>
    </source>
</evidence>
<evidence type="ECO:0000256" key="2">
    <source>
        <dbReference type="ARBA" id="ARBA00023180"/>
    </source>
</evidence>
<gene>
    <name evidence="4" type="ORF">BN509_02247</name>
</gene>
<evidence type="ECO:0000256" key="1">
    <source>
        <dbReference type="ARBA" id="ARBA00022723"/>
    </source>
</evidence>
<name>R6CIN2_9BACT</name>
<dbReference type="Gene3D" id="2.160.20.10">
    <property type="entry name" value="Single-stranded right-handed beta-helix, Pectin lyase-like"/>
    <property type="match status" value="1"/>
</dbReference>
<keyword evidence="2" id="KW-0325">Glycoprotein</keyword>
<dbReference type="PANTHER" id="PTHR42970:SF1">
    <property type="entry name" value="PECTATE LYASE C-RELATED"/>
    <property type="match status" value="1"/>
</dbReference>
<keyword evidence="3" id="KW-0732">Signal</keyword>
<protein>
    <submittedName>
        <fullName evidence="4">Pectate lyase</fullName>
    </submittedName>
</protein>
<keyword evidence="4" id="KW-0456">Lyase</keyword>
<dbReference type="InterPro" id="IPR012334">
    <property type="entry name" value="Pectin_lyas_fold"/>
</dbReference>
<dbReference type="AlphaFoldDB" id="R6CIN2"/>
<accession>R6CIN2</accession>
<dbReference type="GO" id="GO:0046872">
    <property type="term" value="F:metal ion binding"/>
    <property type="evidence" value="ECO:0007669"/>
    <property type="project" value="UniProtKB-KW"/>
</dbReference>
<dbReference type="SUPFAM" id="SSF51126">
    <property type="entry name" value="Pectin lyase-like"/>
    <property type="match status" value="1"/>
</dbReference>
<dbReference type="Proteomes" id="UP000018362">
    <property type="component" value="Unassembled WGS sequence"/>
</dbReference>
<keyword evidence="1" id="KW-0479">Metal-binding</keyword>
<feature type="signal peptide" evidence="3">
    <location>
        <begin position="1"/>
        <end position="22"/>
    </location>
</feature>
<evidence type="ECO:0000256" key="3">
    <source>
        <dbReference type="SAM" id="SignalP"/>
    </source>
</evidence>
<dbReference type="RefSeq" id="WP_022126358.1">
    <property type="nucleotide sequence ID" value="NZ_FR881026.1"/>
</dbReference>
<feature type="chain" id="PRO_5004414519" evidence="3">
    <location>
        <begin position="23"/>
        <end position="469"/>
    </location>
</feature>
<evidence type="ECO:0000313" key="4">
    <source>
        <dbReference type="EMBL" id="CDA71371.1"/>
    </source>
</evidence>
<organism evidence="4 5">
    <name type="scientific">Phocaeicola coprocola CAG:162</name>
    <dbReference type="NCBI Taxonomy" id="1263040"/>
    <lineage>
        <taxon>Bacteria</taxon>
        <taxon>Pseudomonadati</taxon>
        <taxon>Bacteroidota</taxon>
        <taxon>Bacteroidia</taxon>
        <taxon>Bacteroidales</taxon>
        <taxon>Bacteroidaceae</taxon>
        <taxon>Phocaeicola</taxon>
    </lineage>
</organism>
<dbReference type="EMBL" id="CBCJ010000171">
    <property type="protein sequence ID" value="CDA71371.1"/>
    <property type="molecule type" value="Genomic_DNA"/>
</dbReference>